<proteinExistence type="predicted"/>
<reference evidence="1" key="1">
    <citation type="journal article" date="2023" name="G3 (Bethesda)">
        <title>A reference genome for the long-term kleptoplast-retaining sea slug Elysia crispata morphotype clarki.</title>
        <authorList>
            <person name="Eastman K.E."/>
            <person name="Pendleton A.L."/>
            <person name="Shaikh M.A."/>
            <person name="Suttiyut T."/>
            <person name="Ogas R."/>
            <person name="Tomko P."/>
            <person name="Gavelis G."/>
            <person name="Widhalm J.R."/>
            <person name="Wisecaver J.H."/>
        </authorList>
    </citation>
    <scope>NUCLEOTIDE SEQUENCE</scope>
    <source>
        <strain evidence="1">ECLA1</strain>
    </source>
</reference>
<comment type="caution">
    <text evidence="1">The sequence shown here is derived from an EMBL/GenBank/DDBJ whole genome shotgun (WGS) entry which is preliminary data.</text>
</comment>
<accession>A0AAE1CUQ9</accession>
<gene>
    <name evidence="1" type="ORF">RRG08_059260</name>
</gene>
<evidence type="ECO:0000313" key="1">
    <source>
        <dbReference type="EMBL" id="KAK3736732.1"/>
    </source>
</evidence>
<protein>
    <submittedName>
        <fullName evidence="1">Uncharacterized protein</fullName>
    </submittedName>
</protein>
<dbReference type="EMBL" id="JAWDGP010006692">
    <property type="protein sequence ID" value="KAK3736732.1"/>
    <property type="molecule type" value="Genomic_DNA"/>
</dbReference>
<dbReference type="Proteomes" id="UP001283361">
    <property type="component" value="Unassembled WGS sequence"/>
</dbReference>
<keyword evidence="2" id="KW-1185">Reference proteome</keyword>
<name>A0AAE1CUQ9_9GAST</name>
<dbReference type="AlphaFoldDB" id="A0AAE1CUQ9"/>
<sequence>MLGDWLEQTSVYSFLVAGITTEGGHVCVTRPRHTAGHVTGEGPIVSLSRSSAGVCSAMYVKHTRSDFSDEKLQRARRNPIAGSRAWLGQVRSCIFLVSVRVEQGNYQGYLVSSGQTTVRVVETLGLWVGVDCHVMKDRQGKGQSRLATLGHSTKDQGLCVEAGHSSVQLGDEISGSTRRIQVRSQNGDCQNYRGRERTLKLDSIHHCGSTPRCPTLFVNDDQSFCSPGHAVSGLIVHLDATRMERAQAALVKPRCQDMTDPC</sequence>
<organism evidence="1 2">
    <name type="scientific">Elysia crispata</name>
    <name type="common">lettuce slug</name>
    <dbReference type="NCBI Taxonomy" id="231223"/>
    <lineage>
        <taxon>Eukaryota</taxon>
        <taxon>Metazoa</taxon>
        <taxon>Spiralia</taxon>
        <taxon>Lophotrochozoa</taxon>
        <taxon>Mollusca</taxon>
        <taxon>Gastropoda</taxon>
        <taxon>Heterobranchia</taxon>
        <taxon>Euthyneura</taxon>
        <taxon>Panpulmonata</taxon>
        <taxon>Sacoglossa</taxon>
        <taxon>Placobranchoidea</taxon>
        <taxon>Plakobranchidae</taxon>
        <taxon>Elysia</taxon>
    </lineage>
</organism>
<evidence type="ECO:0000313" key="2">
    <source>
        <dbReference type="Proteomes" id="UP001283361"/>
    </source>
</evidence>